<organism evidence="2 3">
    <name type="scientific">Portunus trituberculatus</name>
    <name type="common">Swimming crab</name>
    <name type="synonym">Neptunus trituberculatus</name>
    <dbReference type="NCBI Taxonomy" id="210409"/>
    <lineage>
        <taxon>Eukaryota</taxon>
        <taxon>Metazoa</taxon>
        <taxon>Ecdysozoa</taxon>
        <taxon>Arthropoda</taxon>
        <taxon>Crustacea</taxon>
        <taxon>Multicrustacea</taxon>
        <taxon>Malacostraca</taxon>
        <taxon>Eumalacostraca</taxon>
        <taxon>Eucarida</taxon>
        <taxon>Decapoda</taxon>
        <taxon>Pleocyemata</taxon>
        <taxon>Brachyura</taxon>
        <taxon>Eubrachyura</taxon>
        <taxon>Portunoidea</taxon>
        <taxon>Portunidae</taxon>
        <taxon>Portuninae</taxon>
        <taxon>Portunus</taxon>
    </lineage>
</organism>
<dbReference type="Proteomes" id="UP000324222">
    <property type="component" value="Unassembled WGS sequence"/>
</dbReference>
<keyword evidence="3" id="KW-1185">Reference proteome</keyword>
<sequence>MSPKTRPDRDGRVHQVPRPQRESPEPVMVHRGSETGECREGASPRPFVPSYYSSPASLPRCLLFNNNNSSNKLKSMMQS</sequence>
<feature type="compositionally biased region" description="Basic and acidic residues" evidence="1">
    <location>
        <begin position="1"/>
        <end position="24"/>
    </location>
</feature>
<feature type="compositionally biased region" description="Basic and acidic residues" evidence="1">
    <location>
        <begin position="31"/>
        <end position="42"/>
    </location>
</feature>
<accession>A0A5B7CPU9</accession>
<feature type="region of interest" description="Disordered" evidence="1">
    <location>
        <begin position="1"/>
        <end position="46"/>
    </location>
</feature>
<gene>
    <name evidence="2" type="ORF">E2C01_004452</name>
</gene>
<evidence type="ECO:0000313" key="3">
    <source>
        <dbReference type="Proteomes" id="UP000324222"/>
    </source>
</evidence>
<evidence type="ECO:0000256" key="1">
    <source>
        <dbReference type="SAM" id="MobiDB-lite"/>
    </source>
</evidence>
<dbReference type="EMBL" id="VSRR010000180">
    <property type="protein sequence ID" value="MPC11777.1"/>
    <property type="molecule type" value="Genomic_DNA"/>
</dbReference>
<dbReference type="AlphaFoldDB" id="A0A5B7CPU9"/>
<name>A0A5B7CPU9_PORTR</name>
<evidence type="ECO:0000313" key="2">
    <source>
        <dbReference type="EMBL" id="MPC11777.1"/>
    </source>
</evidence>
<comment type="caution">
    <text evidence="2">The sequence shown here is derived from an EMBL/GenBank/DDBJ whole genome shotgun (WGS) entry which is preliminary data.</text>
</comment>
<protein>
    <submittedName>
        <fullName evidence="2">Uncharacterized protein</fullName>
    </submittedName>
</protein>
<proteinExistence type="predicted"/>
<reference evidence="2 3" key="1">
    <citation type="submission" date="2019-05" db="EMBL/GenBank/DDBJ databases">
        <title>Another draft genome of Portunus trituberculatus and its Hox gene families provides insights of decapod evolution.</title>
        <authorList>
            <person name="Jeong J.-H."/>
            <person name="Song I."/>
            <person name="Kim S."/>
            <person name="Choi T."/>
            <person name="Kim D."/>
            <person name="Ryu S."/>
            <person name="Kim W."/>
        </authorList>
    </citation>
    <scope>NUCLEOTIDE SEQUENCE [LARGE SCALE GENOMIC DNA]</scope>
    <source>
        <tissue evidence="2">Muscle</tissue>
    </source>
</reference>